<dbReference type="EMBL" id="JQHM01000001">
    <property type="protein sequence ID" value="KFX07509.1"/>
    <property type="molecule type" value="Genomic_DNA"/>
</dbReference>
<dbReference type="Proteomes" id="UP000032874">
    <property type="component" value="Unassembled WGS sequence"/>
</dbReference>
<dbReference type="NCBIfam" id="NF040471">
    <property type="entry name" value="ydgH_STM1478"/>
    <property type="match status" value="1"/>
</dbReference>
<gene>
    <name evidence="5" type="ORF">JV35_03230</name>
    <name evidence="4" type="ORF">KP22_05305</name>
</gene>
<dbReference type="EMBL" id="JQHL01000001">
    <property type="protein sequence ID" value="KFX22187.1"/>
    <property type="molecule type" value="Genomic_DNA"/>
</dbReference>
<organism evidence="4 7">
    <name type="scientific">Pectobacterium betavasculorum</name>
    <dbReference type="NCBI Taxonomy" id="55207"/>
    <lineage>
        <taxon>Bacteria</taxon>
        <taxon>Pseudomonadati</taxon>
        <taxon>Pseudomonadota</taxon>
        <taxon>Gammaproteobacteria</taxon>
        <taxon>Enterobacterales</taxon>
        <taxon>Pectobacteriaceae</taxon>
        <taxon>Pectobacterium</taxon>
    </lineage>
</organism>
<evidence type="ECO:0000313" key="7">
    <source>
        <dbReference type="Proteomes" id="UP000032874"/>
    </source>
</evidence>
<name>A0A093S3Z1_9GAMM</name>
<dbReference type="PANTHER" id="PTHR34156:SF2">
    <property type="entry name" value="PROTEIN YDGH"/>
    <property type="match status" value="1"/>
</dbReference>
<dbReference type="InterPro" id="IPR010854">
    <property type="entry name" value="YdgH/BhsA/McbA-like_dom"/>
</dbReference>
<evidence type="ECO:0000313" key="4">
    <source>
        <dbReference type="EMBL" id="KFX07509.1"/>
    </source>
</evidence>
<keyword evidence="6" id="KW-1185">Reference proteome</keyword>
<dbReference type="InterPro" id="IPR025543">
    <property type="entry name" value="Dodecin-like"/>
</dbReference>
<evidence type="ECO:0000256" key="1">
    <source>
        <dbReference type="ARBA" id="ARBA00022729"/>
    </source>
</evidence>
<feature type="signal peptide" evidence="2">
    <location>
        <begin position="1"/>
        <end position="23"/>
    </location>
</feature>
<proteinExistence type="predicted"/>
<dbReference type="Pfam" id="PF07338">
    <property type="entry name" value="YdgH_BhsA-like"/>
    <property type="match status" value="3"/>
</dbReference>
<feature type="domain" description="YdgH/BhsA/McbA-like" evidence="3">
    <location>
        <begin position="120"/>
        <end position="177"/>
    </location>
</feature>
<evidence type="ECO:0000259" key="3">
    <source>
        <dbReference type="Pfam" id="PF07338"/>
    </source>
</evidence>
<dbReference type="RefSeq" id="WP_039299761.1">
    <property type="nucleotide sequence ID" value="NZ_JAODTE010000001.1"/>
</dbReference>
<dbReference type="Proteomes" id="UP000032869">
    <property type="component" value="Unassembled WGS sequence"/>
</dbReference>
<sequence length="317" mass="34299">MKLKTTVIASTLLLSLSAFSAQAAQELTPEQAESLQPFKRITFKGRFNAINEAVAAASKRADKSGAESFYVQAMDDANSSGNWNVTVDLYRKDAPKANQDIQFRTFHGVKELPKDAAYSLEPYDTVTVAGFFRSQPDVNDAIAKAAKEKNADSYYIVRQIDVNSNSGNQRITAYIYKADAPKRQTQSTDVIPADSDAGRAALAAGGAEAAKVEIPGVANSGSPSRNVGNFFETQSSKGGRYTVTLSDGTQIQELNNATAAQMVPFDSIQFRGNYTNMTQVSEAVAKRAGAKGAKYYHVTRQWEGKGNNLTISADLYK</sequence>
<dbReference type="eggNOG" id="ENOG502Z89M">
    <property type="taxonomic scope" value="Bacteria"/>
</dbReference>
<protein>
    <recommendedName>
        <fullName evidence="3">YdgH/BhsA/McbA-like domain-containing protein</fullName>
    </recommendedName>
</protein>
<dbReference type="AlphaFoldDB" id="A0A093S3Z1"/>
<feature type="chain" id="PRO_5001887276" description="YdgH/BhsA/McbA-like domain-containing protein" evidence="2">
    <location>
        <begin position="24"/>
        <end position="317"/>
    </location>
</feature>
<accession>A0A093S3Z1</accession>
<dbReference type="Gene3D" id="3.30.1660.10">
    <property type="entry name" value="Flavin-binding protein dodecin"/>
    <property type="match status" value="3"/>
</dbReference>
<evidence type="ECO:0000256" key="2">
    <source>
        <dbReference type="SAM" id="SignalP"/>
    </source>
</evidence>
<dbReference type="STRING" id="55207.KP22_05305"/>
<feature type="domain" description="YdgH/BhsA/McbA-like" evidence="3">
    <location>
        <begin position="35"/>
        <end position="91"/>
    </location>
</feature>
<dbReference type="PANTHER" id="PTHR34156">
    <property type="entry name" value="OUTER MEMBRANE PROTEIN-RELATED-RELATED"/>
    <property type="match status" value="1"/>
</dbReference>
<feature type="domain" description="YdgH/BhsA/McbA-like" evidence="3">
    <location>
        <begin position="262"/>
        <end position="317"/>
    </location>
</feature>
<reference evidence="6 7" key="1">
    <citation type="submission" date="2014-08" db="EMBL/GenBank/DDBJ databases">
        <title>Genome sequences of NCPPB Pectobacterium isolates.</title>
        <authorList>
            <person name="Glover R.H."/>
            <person name="Sapp M."/>
            <person name="Elphinstone J."/>
        </authorList>
    </citation>
    <scope>NUCLEOTIDE SEQUENCE [LARGE SCALE GENOMIC DNA]</scope>
    <source>
        <strain evidence="5 6">NCPPB 2793</strain>
        <strain evidence="4 7">NCPPB 2795</strain>
    </source>
</reference>
<dbReference type="OrthoDB" id="7058817at2"/>
<evidence type="ECO:0000313" key="6">
    <source>
        <dbReference type="Proteomes" id="UP000032869"/>
    </source>
</evidence>
<dbReference type="PIRSF" id="PIRSF014774">
    <property type="entry name" value="YdgH"/>
    <property type="match status" value="1"/>
</dbReference>
<dbReference type="InterPro" id="IPR036275">
    <property type="entry name" value="YdgH-like_sf"/>
</dbReference>
<keyword evidence="1 2" id="KW-0732">Signal</keyword>
<evidence type="ECO:0000313" key="5">
    <source>
        <dbReference type="EMBL" id="KFX22187.1"/>
    </source>
</evidence>
<dbReference type="InterPro" id="IPR025539">
    <property type="entry name" value="YdgH"/>
</dbReference>
<dbReference type="InterPro" id="IPR051096">
    <property type="entry name" value="BhsA/McbA_stress_biofilm_assoc"/>
</dbReference>
<comment type="caution">
    <text evidence="4">The sequence shown here is derived from an EMBL/GenBank/DDBJ whole genome shotgun (WGS) entry which is preliminary data.</text>
</comment>
<dbReference type="SUPFAM" id="SSF159871">
    <property type="entry name" value="YdgH-like"/>
    <property type="match status" value="3"/>
</dbReference>